<name>A0A813ZUH5_9BILA</name>
<accession>A0A813ZUH5</accession>
<reference evidence="4" key="1">
    <citation type="submission" date="2021-02" db="EMBL/GenBank/DDBJ databases">
        <authorList>
            <person name="Nowell W R."/>
        </authorList>
    </citation>
    <scope>NUCLEOTIDE SEQUENCE</scope>
    <source>
        <strain evidence="4">Ploen Becks lab</strain>
    </source>
</reference>
<keyword evidence="2" id="KW-0812">Transmembrane</keyword>
<evidence type="ECO:0000256" key="1">
    <source>
        <dbReference type="SAM" id="MobiDB-lite"/>
    </source>
</evidence>
<sequence>MKQIILLVITTLLVKCIYCQQNTEVYNLPTAAGLRLNDARGPEFLKYNLNLVIGLNSSLTLTTLNQSNAVYWVLSQYTNETFLLEQENKLTQNIRLPLFNVLKPNVRNSTIRSQFMCSPSEQECNQMTIPKFGLNYLGTYSYQAQIDNVMDSIFVDFNISTFINHVDLACNSGDCLYNQSSQQLSILSGKKISLECSVLIGQNNLYTPAAELNILSDRYEDCFGETQINQIDPTEVYTYLNMSSNVNIVLYKLSKKCEKTFYKNDLGKTFTCELKSKNQSVPVELNRIGVLDSLISKLDVQYEPEMKLSSNQQLNKTLIAGQGVTAFFSCPFESNPSPQFEWRVKNVIYNSTDLANTKRLALAVNDFSRAEKEFPIPKDLEIGFYQFECRAKVDGLVNKYSQIVTFNLNIIAPPVAAKKAILVGDKASPSSKNSKTNVGAIIGGVIGGVIALVVVVLLVLLFIRRSRNNGSKDEIEKAKDNNPSDNSKHARNNSLNVVDENRQFGEASSLAANKVGQQSSVSLSSSSSSEAALNNELPVLELKTSGEISPKRASELTSSATDFVNSNSNINATSYRVIPGMSSSGLYSPSTAEARANDAAAKDANISHASKLIRKQQDELGSSSLGSVTGGIKVLPSPKPFLKISQSFYFNLFLNLNLTRLDMDINDGNPHLSSRTSLTTNNSSKQSQSNGTTNGQKVIPGLMVPSTAAQSYAAIAHAAAAAANQQRNQFGGNQIDFSSSGSSQNLAKSYNNPGFFETGSFNNQNPLESPPPYDSALHQPAKNQQQTNQLLQQQQQQHKEYMGSNTRLIPGSNTPQMQKNFGPSLSYTATPQQNLMNSTPNGLGNSMQHLQYTTVQNLARNRNPLNGMNDQMDAQATQYTTMAQLNPIDV</sequence>
<feature type="compositionally biased region" description="Basic and acidic residues" evidence="1">
    <location>
        <begin position="471"/>
        <end position="488"/>
    </location>
</feature>
<feature type="region of interest" description="Disordered" evidence="1">
    <location>
        <begin position="732"/>
        <end position="801"/>
    </location>
</feature>
<organism evidence="4 5">
    <name type="scientific">Brachionus calyciflorus</name>
    <dbReference type="NCBI Taxonomy" id="104777"/>
    <lineage>
        <taxon>Eukaryota</taxon>
        <taxon>Metazoa</taxon>
        <taxon>Spiralia</taxon>
        <taxon>Gnathifera</taxon>
        <taxon>Rotifera</taxon>
        <taxon>Eurotatoria</taxon>
        <taxon>Monogononta</taxon>
        <taxon>Pseudotrocha</taxon>
        <taxon>Ploima</taxon>
        <taxon>Brachionidae</taxon>
        <taxon>Brachionus</taxon>
    </lineage>
</organism>
<evidence type="ECO:0000256" key="3">
    <source>
        <dbReference type="SAM" id="SignalP"/>
    </source>
</evidence>
<feature type="region of interest" description="Disordered" evidence="1">
    <location>
        <begin position="471"/>
        <end position="492"/>
    </location>
</feature>
<evidence type="ECO:0000313" key="5">
    <source>
        <dbReference type="Proteomes" id="UP000663879"/>
    </source>
</evidence>
<keyword evidence="5" id="KW-1185">Reference proteome</keyword>
<feature type="compositionally biased region" description="Polar residues" evidence="1">
    <location>
        <begin position="732"/>
        <end position="752"/>
    </location>
</feature>
<dbReference type="EMBL" id="CAJNOC010001972">
    <property type="protein sequence ID" value="CAF0904337.1"/>
    <property type="molecule type" value="Genomic_DNA"/>
</dbReference>
<feature type="region of interest" description="Disordered" evidence="1">
    <location>
        <begin position="672"/>
        <end position="699"/>
    </location>
</feature>
<protein>
    <submittedName>
        <fullName evidence="4">Uncharacterized protein</fullName>
    </submittedName>
</protein>
<feature type="transmembrane region" description="Helical" evidence="2">
    <location>
        <begin position="438"/>
        <end position="463"/>
    </location>
</feature>
<proteinExistence type="predicted"/>
<keyword evidence="2" id="KW-0472">Membrane</keyword>
<comment type="caution">
    <text evidence="4">The sequence shown here is derived from an EMBL/GenBank/DDBJ whole genome shotgun (WGS) entry which is preliminary data.</text>
</comment>
<feature type="chain" id="PRO_5032455294" evidence="3">
    <location>
        <begin position="20"/>
        <end position="890"/>
    </location>
</feature>
<feature type="compositionally biased region" description="Low complexity" evidence="1">
    <location>
        <begin position="672"/>
        <end position="694"/>
    </location>
</feature>
<feature type="compositionally biased region" description="Low complexity" evidence="1">
    <location>
        <begin position="783"/>
        <end position="796"/>
    </location>
</feature>
<gene>
    <name evidence="4" type="ORF">OXX778_LOCUS11565</name>
</gene>
<dbReference type="AlphaFoldDB" id="A0A813ZUH5"/>
<dbReference type="OrthoDB" id="10174336at2759"/>
<keyword evidence="3" id="KW-0732">Signal</keyword>
<evidence type="ECO:0000313" key="4">
    <source>
        <dbReference type="EMBL" id="CAF0904337.1"/>
    </source>
</evidence>
<evidence type="ECO:0000256" key="2">
    <source>
        <dbReference type="SAM" id="Phobius"/>
    </source>
</evidence>
<feature type="signal peptide" evidence="3">
    <location>
        <begin position="1"/>
        <end position="19"/>
    </location>
</feature>
<keyword evidence="2" id="KW-1133">Transmembrane helix</keyword>
<dbReference type="Proteomes" id="UP000663879">
    <property type="component" value="Unassembled WGS sequence"/>
</dbReference>